<dbReference type="GO" id="GO:1990281">
    <property type="term" value="C:efflux pump complex"/>
    <property type="evidence" value="ECO:0007669"/>
    <property type="project" value="TreeGrafter"/>
</dbReference>
<comment type="similarity">
    <text evidence="1">Belongs to the membrane fusion protein (MFP) (TC 8.A.1) family.</text>
</comment>
<dbReference type="STRING" id="679897.HMU07580"/>
<feature type="domain" description="CzcB-like barrel-sandwich hybrid" evidence="3">
    <location>
        <begin position="46"/>
        <end position="185"/>
    </location>
</feature>
<accession>D3UHP3</accession>
<evidence type="ECO:0000259" key="3">
    <source>
        <dbReference type="Pfam" id="PF25973"/>
    </source>
</evidence>
<dbReference type="KEGG" id="hms:HMU07580"/>
<proteinExistence type="inferred from homology"/>
<evidence type="ECO:0000313" key="5">
    <source>
        <dbReference type="EMBL" id="CBG40015.1"/>
    </source>
</evidence>
<dbReference type="InterPro" id="IPR058637">
    <property type="entry name" value="YknX-like_C"/>
</dbReference>
<keyword evidence="6" id="KW-1185">Reference proteome</keyword>
<reference evidence="5 6" key="1">
    <citation type="journal article" date="2010" name="BMC Genomics">
        <title>Comparative genomics and proteomics of Helicobacter mustelae, an ulcerogenic and carcinogenic gastric pathogen.</title>
        <authorList>
            <person name="O'Toole P.W."/>
            <person name="Snelling W.J."/>
            <person name="Canchaya C."/>
            <person name="Forde B.M."/>
            <person name="Hardie K.R."/>
            <person name="Josenhans C."/>
            <person name="Graham R.L.J."/>
            <person name="McMullan G."/>
            <person name="Parkhill J."/>
            <person name="Belda E."/>
            <person name="Bentley S.D."/>
        </authorList>
    </citation>
    <scope>NUCLEOTIDE SEQUENCE [LARGE SCALE GENOMIC DNA]</scope>
    <source>
        <strain evidence="6">ATCC 43772 / LMG 18044 / NCTC 12198 / 12198</strain>
    </source>
</reference>
<dbReference type="Gene3D" id="2.40.420.20">
    <property type="match status" value="1"/>
</dbReference>
<keyword evidence="2" id="KW-0175">Coiled coil</keyword>
<feature type="domain" description="YknX-like C-terminal permuted SH3-like" evidence="4">
    <location>
        <begin position="271"/>
        <end position="335"/>
    </location>
</feature>
<dbReference type="Pfam" id="PF25989">
    <property type="entry name" value="YknX_C"/>
    <property type="match status" value="1"/>
</dbReference>
<name>D3UHP3_HELM1</name>
<dbReference type="Gene3D" id="1.10.287.470">
    <property type="entry name" value="Helix hairpin bin"/>
    <property type="match status" value="1"/>
</dbReference>
<dbReference type="Gene3D" id="2.40.50.100">
    <property type="match status" value="1"/>
</dbReference>
<protein>
    <submittedName>
        <fullName evidence="5">Putative HlyD family secretion protein</fullName>
    </submittedName>
</protein>
<dbReference type="EMBL" id="FN555004">
    <property type="protein sequence ID" value="CBG40015.1"/>
    <property type="molecule type" value="Genomic_DNA"/>
</dbReference>
<sequence>MKLVYFFFFLSCVLFTKPIAINTQPIKLGTLEQKENFIGSVLFKEVANIASQSSGAVEEVYFELGQRVKKGERLIRLNDDFLQKDIIIKQAKLTQAQYILENKKKELERYENLLKTKSVALQQYENIQYEVKMQESNILALQTELEISKLDLAQKIIYAPFDGVIVDQKIHQSEWIRAGETICQILNTKDAEVVTDVPSFMVEFLKLGQRVQVKIRQKIYLGKVSAIIPRADRNSRNFPVYISIKTDDTLLEGMSALISLNVNQKNTGFLIPRDSIVQRDGRPGIFVVRDAHAVLVPVEVLSRNRDEVLVKGALKKGERVVSRGQDVLQNGSEVRED</sequence>
<dbReference type="PANTHER" id="PTHR30469">
    <property type="entry name" value="MULTIDRUG RESISTANCE PROTEIN MDTA"/>
    <property type="match status" value="1"/>
</dbReference>
<evidence type="ECO:0000259" key="4">
    <source>
        <dbReference type="Pfam" id="PF25989"/>
    </source>
</evidence>
<feature type="coiled-coil region" evidence="2">
    <location>
        <begin position="93"/>
        <end position="127"/>
    </location>
</feature>
<organism evidence="5 6">
    <name type="scientific">Helicobacter mustelae (strain ATCC 43772 / CCUG 25715 / CIP 103759 / LMG 18044 / NCTC 12198 / R85-136P)</name>
    <name type="common">Campylobacter mustelae</name>
    <dbReference type="NCBI Taxonomy" id="679897"/>
    <lineage>
        <taxon>Bacteria</taxon>
        <taxon>Pseudomonadati</taxon>
        <taxon>Campylobacterota</taxon>
        <taxon>Epsilonproteobacteria</taxon>
        <taxon>Campylobacterales</taxon>
        <taxon>Helicobacteraceae</taxon>
        <taxon>Helicobacter</taxon>
    </lineage>
</organism>
<dbReference type="RefSeq" id="WP_013023093.1">
    <property type="nucleotide sequence ID" value="NC_013949.1"/>
</dbReference>
<gene>
    <name evidence="5" type="ordered locus">HMU07580</name>
</gene>
<evidence type="ECO:0000256" key="2">
    <source>
        <dbReference type="SAM" id="Coils"/>
    </source>
</evidence>
<dbReference type="GO" id="GO:0015562">
    <property type="term" value="F:efflux transmembrane transporter activity"/>
    <property type="evidence" value="ECO:0007669"/>
    <property type="project" value="TreeGrafter"/>
</dbReference>
<dbReference type="InterPro" id="IPR006143">
    <property type="entry name" value="RND_pump_MFP"/>
</dbReference>
<dbReference type="eggNOG" id="COG0845">
    <property type="taxonomic scope" value="Bacteria"/>
</dbReference>
<dbReference type="Gene3D" id="2.40.30.170">
    <property type="match status" value="1"/>
</dbReference>
<dbReference type="AlphaFoldDB" id="D3UHP3"/>
<dbReference type="Pfam" id="PF25973">
    <property type="entry name" value="BSH_CzcB"/>
    <property type="match status" value="1"/>
</dbReference>
<dbReference type="HOGENOM" id="CLU_018816_1_2_7"/>
<evidence type="ECO:0000313" key="6">
    <source>
        <dbReference type="Proteomes" id="UP000001522"/>
    </source>
</evidence>
<dbReference type="SUPFAM" id="SSF111369">
    <property type="entry name" value="HlyD-like secretion proteins"/>
    <property type="match status" value="1"/>
</dbReference>
<dbReference type="Proteomes" id="UP000001522">
    <property type="component" value="Chromosome"/>
</dbReference>
<dbReference type="NCBIfam" id="TIGR01730">
    <property type="entry name" value="RND_mfp"/>
    <property type="match status" value="1"/>
</dbReference>
<evidence type="ECO:0000256" key="1">
    <source>
        <dbReference type="ARBA" id="ARBA00009477"/>
    </source>
</evidence>
<dbReference type="InterPro" id="IPR058647">
    <property type="entry name" value="BSH_CzcB-like"/>
</dbReference>